<keyword evidence="1" id="KW-1133">Transmembrane helix</keyword>
<proteinExistence type="predicted"/>
<protein>
    <recommendedName>
        <fullName evidence="4">Transmembrane protein</fullName>
    </recommendedName>
</protein>
<reference evidence="2" key="1">
    <citation type="submission" date="2020-04" db="EMBL/GenBank/DDBJ databases">
        <title>Hybrid Assembly of Korean Phytophthora infestans isolates.</title>
        <authorList>
            <person name="Prokchorchik M."/>
            <person name="Lee Y."/>
            <person name="Seo J."/>
            <person name="Cho J.-H."/>
            <person name="Park Y.-E."/>
            <person name="Jang D.-C."/>
            <person name="Im J.-S."/>
            <person name="Choi J.-G."/>
            <person name="Park H.-J."/>
            <person name="Lee G.-B."/>
            <person name="Lee Y.-G."/>
            <person name="Hong S.-Y."/>
            <person name="Cho K."/>
            <person name="Sohn K.H."/>
        </authorList>
    </citation>
    <scope>NUCLEOTIDE SEQUENCE</scope>
    <source>
        <strain evidence="2">KR_1_A1</strain>
    </source>
</reference>
<evidence type="ECO:0000313" key="3">
    <source>
        <dbReference type="Proteomes" id="UP000602510"/>
    </source>
</evidence>
<dbReference type="Proteomes" id="UP000602510">
    <property type="component" value="Unassembled WGS sequence"/>
</dbReference>
<sequence length="114" mass="12088">MESVVIAVPVFKLVVVFEPVTLVSDAFSSPFCLWSAVMFTTGSAHDTWRSRSLYNCIGISFVIIGFGGVEVFVSTVRPAPAQSSHEGSRAVISCSSASRASRSRAAARVLGRCG</sequence>
<evidence type="ECO:0000256" key="1">
    <source>
        <dbReference type="SAM" id="Phobius"/>
    </source>
</evidence>
<dbReference type="AlphaFoldDB" id="A0A833W5X2"/>
<dbReference type="EMBL" id="WSZM01000082">
    <property type="protein sequence ID" value="KAF4043579.1"/>
    <property type="molecule type" value="Genomic_DNA"/>
</dbReference>
<keyword evidence="3" id="KW-1185">Reference proteome</keyword>
<comment type="caution">
    <text evidence="2">The sequence shown here is derived from an EMBL/GenBank/DDBJ whole genome shotgun (WGS) entry which is preliminary data.</text>
</comment>
<keyword evidence="1" id="KW-0812">Transmembrane</keyword>
<gene>
    <name evidence="2" type="ORF">GN244_ATG04111</name>
</gene>
<feature type="transmembrane region" description="Helical" evidence="1">
    <location>
        <begin position="52"/>
        <end position="73"/>
    </location>
</feature>
<evidence type="ECO:0008006" key="4">
    <source>
        <dbReference type="Google" id="ProtNLM"/>
    </source>
</evidence>
<keyword evidence="1" id="KW-0472">Membrane</keyword>
<accession>A0A833W5X2</accession>
<evidence type="ECO:0000313" key="2">
    <source>
        <dbReference type="EMBL" id="KAF4043579.1"/>
    </source>
</evidence>
<name>A0A833W5X2_PHYIN</name>
<organism evidence="2 3">
    <name type="scientific">Phytophthora infestans</name>
    <name type="common">Potato late blight agent</name>
    <name type="synonym">Botrytis infestans</name>
    <dbReference type="NCBI Taxonomy" id="4787"/>
    <lineage>
        <taxon>Eukaryota</taxon>
        <taxon>Sar</taxon>
        <taxon>Stramenopiles</taxon>
        <taxon>Oomycota</taxon>
        <taxon>Peronosporomycetes</taxon>
        <taxon>Peronosporales</taxon>
        <taxon>Peronosporaceae</taxon>
        <taxon>Phytophthora</taxon>
    </lineage>
</organism>